<dbReference type="SUPFAM" id="SSF53335">
    <property type="entry name" value="S-adenosyl-L-methionine-dependent methyltransferases"/>
    <property type="match status" value="1"/>
</dbReference>
<dbReference type="Proteomes" id="UP000004459">
    <property type="component" value="Unassembled WGS sequence"/>
</dbReference>
<keyword evidence="2" id="KW-0489">Methyltransferase</keyword>
<dbReference type="GO" id="GO:0032259">
    <property type="term" value="P:methylation"/>
    <property type="evidence" value="ECO:0007669"/>
    <property type="project" value="UniProtKB-KW"/>
</dbReference>
<dbReference type="PANTHER" id="PTHR43591:SF24">
    <property type="entry name" value="2-METHOXY-6-POLYPRENYL-1,4-BENZOQUINOL METHYLASE, MITOCHONDRIAL"/>
    <property type="match status" value="1"/>
</dbReference>
<dbReference type="GeneID" id="63973232"/>
<evidence type="ECO:0000313" key="3">
    <source>
        <dbReference type="Proteomes" id="UP000004459"/>
    </source>
</evidence>
<dbReference type="PATRIC" id="fig|411475.3.peg.125"/>
<reference evidence="2 3" key="1">
    <citation type="submission" date="2011-08" db="EMBL/GenBank/DDBJ databases">
        <authorList>
            <person name="Weinstock G."/>
            <person name="Sodergren E."/>
            <person name="Clifton S."/>
            <person name="Fulton L."/>
            <person name="Fulton B."/>
            <person name="Courtney L."/>
            <person name="Fronick C."/>
            <person name="Harrison M."/>
            <person name="Strong C."/>
            <person name="Farmer C."/>
            <person name="Delahaunty K."/>
            <person name="Markovic C."/>
            <person name="Hall O."/>
            <person name="Minx P."/>
            <person name="Tomlinson C."/>
            <person name="Mitreva M."/>
            <person name="Hou S."/>
            <person name="Chen J."/>
            <person name="Wollam A."/>
            <person name="Pepin K.H."/>
            <person name="Johnson M."/>
            <person name="Bhonagiri V."/>
            <person name="Zhang X."/>
            <person name="Suruliraj S."/>
            <person name="Warren W."/>
            <person name="Chinwalla A."/>
            <person name="Mardis E.R."/>
            <person name="Wilson R.K."/>
        </authorList>
    </citation>
    <scope>NUCLEOTIDE SEQUENCE [LARGE SCALE GENOMIC DNA]</scope>
    <source>
        <strain evidence="2 3">ATCC 29863</strain>
    </source>
</reference>
<dbReference type="AlphaFoldDB" id="G9YKY3"/>
<dbReference type="RefSeq" id="WP_007488027.1">
    <property type="nucleotide sequence ID" value="NZ_JH417628.1"/>
</dbReference>
<dbReference type="InterPro" id="IPR029063">
    <property type="entry name" value="SAM-dependent_MTases_sf"/>
</dbReference>
<protein>
    <submittedName>
        <fullName evidence="2">Methyltransferase domain protein</fullName>
    </submittedName>
</protein>
<evidence type="ECO:0000313" key="2">
    <source>
        <dbReference type="EMBL" id="EHM55186.1"/>
    </source>
</evidence>
<dbReference type="EMBL" id="AGCK01000013">
    <property type="protein sequence ID" value="EHM55186.1"/>
    <property type="molecule type" value="Genomic_DNA"/>
</dbReference>
<dbReference type="PANTHER" id="PTHR43591">
    <property type="entry name" value="METHYLTRANSFERASE"/>
    <property type="match status" value="1"/>
</dbReference>
<dbReference type="InterPro" id="IPR041698">
    <property type="entry name" value="Methyltransf_25"/>
</dbReference>
<feature type="domain" description="Methyltransferase" evidence="1">
    <location>
        <begin position="51"/>
        <end position="143"/>
    </location>
</feature>
<organism evidence="2 3">
    <name type="scientific">Flavonifractor plautii ATCC 29863</name>
    <dbReference type="NCBI Taxonomy" id="411475"/>
    <lineage>
        <taxon>Bacteria</taxon>
        <taxon>Bacillati</taxon>
        <taxon>Bacillota</taxon>
        <taxon>Clostridia</taxon>
        <taxon>Eubacteriales</taxon>
        <taxon>Oscillospiraceae</taxon>
        <taxon>Flavonifractor</taxon>
    </lineage>
</organism>
<name>G9YKY3_FLAPL</name>
<keyword evidence="2" id="KW-0808">Transferase</keyword>
<dbReference type="Pfam" id="PF13649">
    <property type="entry name" value="Methyltransf_25"/>
    <property type="match status" value="1"/>
</dbReference>
<dbReference type="CDD" id="cd02440">
    <property type="entry name" value="AdoMet_MTases"/>
    <property type="match status" value="1"/>
</dbReference>
<evidence type="ECO:0000259" key="1">
    <source>
        <dbReference type="Pfam" id="PF13649"/>
    </source>
</evidence>
<dbReference type="HOGENOM" id="CLU_037990_4_0_9"/>
<comment type="caution">
    <text evidence="2">The sequence shown here is derived from an EMBL/GenBank/DDBJ whole genome shotgun (WGS) entry which is preliminary data.</text>
</comment>
<dbReference type="Gene3D" id="3.40.50.150">
    <property type="entry name" value="Vaccinia Virus protein VP39"/>
    <property type="match status" value="1"/>
</dbReference>
<sequence>MMKLKRQITNYWSQRVEGFSSLRRRELASEKSRLWRLELERYLPTSGTLKILDVGTGTGFLACLLAEKGHQVTGIDLTPDMITAAKATAACLSLPADFLVMDAEEPAFAPRSFDAIVTRNLTWTLPHLEAAYARWHTLLKLGGVLINFDGDYCREKVPDVLPPNHAHQGIGAKLMLEYESMKDILRPTQQPRPQWDIMLLKRAGFHNIQVDQSIWKRVYGQADEFYNPTPIFTISAIA</sequence>
<gene>
    <name evidence="2" type="ORF">HMPREF0372_00143</name>
</gene>
<dbReference type="GO" id="GO:0008168">
    <property type="term" value="F:methyltransferase activity"/>
    <property type="evidence" value="ECO:0007669"/>
    <property type="project" value="UniProtKB-KW"/>
</dbReference>
<proteinExistence type="predicted"/>
<accession>G9YKY3</accession>